<keyword evidence="2" id="KW-1185">Reference proteome</keyword>
<evidence type="ECO:0000313" key="1">
    <source>
        <dbReference type="EMBL" id="KJA12590.1"/>
    </source>
</evidence>
<dbReference type="STRING" id="945553.A0A0D2NVL0"/>
<organism evidence="1 2">
    <name type="scientific">Hypholoma sublateritium (strain FD-334 SS-4)</name>
    <dbReference type="NCBI Taxonomy" id="945553"/>
    <lineage>
        <taxon>Eukaryota</taxon>
        <taxon>Fungi</taxon>
        <taxon>Dikarya</taxon>
        <taxon>Basidiomycota</taxon>
        <taxon>Agaricomycotina</taxon>
        <taxon>Agaricomycetes</taxon>
        <taxon>Agaricomycetidae</taxon>
        <taxon>Agaricales</taxon>
        <taxon>Agaricineae</taxon>
        <taxon>Strophariaceae</taxon>
        <taxon>Hypholoma</taxon>
    </lineage>
</organism>
<dbReference type="OrthoDB" id="536211at2759"/>
<accession>A0A0D2NVL0</accession>
<dbReference type="AlphaFoldDB" id="A0A0D2NVL0"/>
<dbReference type="EMBL" id="KN818103">
    <property type="protein sequence ID" value="KJA12590.1"/>
    <property type="molecule type" value="Genomic_DNA"/>
</dbReference>
<protein>
    <submittedName>
        <fullName evidence="1">Uncharacterized protein</fullName>
    </submittedName>
</protein>
<reference evidence="2" key="1">
    <citation type="submission" date="2014-04" db="EMBL/GenBank/DDBJ databases">
        <title>Evolutionary Origins and Diversification of the Mycorrhizal Mutualists.</title>
        <authorList>
            <consortium name="DOE Joint Genome Institute"/>
            <consortium name="Mycorrhizal Genomics Consortium"/>
            <person name="Kohler A."/>
            <person name="Kuo A."/>
            <person name="Nagy L.G."/>
            <person name="Floudas D."/>
            <person name="Copeland A."/>
            <person name="Barry K.W."/>
            <person name="Cichocki N."/>
            <person name="Veneault-Fourrey C."/>
            <person name="LaButti K."/>
            <person name="Lindquist E.A."/>
            <person name="Lipzen A."/>
            <person name="Lundell T."/>
            <person name="Morin E."/>
            <person name="Murat C."/>
            <person name="Riley R."/>
            <person name="Ohm R."/>
            <person name="Sun H."/>
            <person name="Tunlid A."/>
            <person name="Henrissat B."/>
            <person name="Grigoriev I.V."/>
            <person name="Hibbett D.S."/>
            <person name="Martin F."/>
        </authorList>
    </citation>
    <scope>NUCLEOTIDE SEQUENCE [LARGE SCALE GENOMIC DNA]</scope>
    <source>
        <strain evidence="2">FD-334 SS-4</strain>
    </source>
</reference>
<sequence length="102" mass="10478">MGSSVVDDRSSVDPSVAASVAETASEADWLMAAIVEGEEEAETADAPNCSQNVGFQSSTSSGLLGFSTFPSSYSSAPTDNGIVMLYSSVPGETYSIVLDILD</sequence>
<gene>
    <name evidence="1" type="ORF">HYPSUDRAFT_210347</name>
</gene>
<dbReference type="Proteomes" id="UP000054270">
    <property type="component" value="Unassembled WGS sequence"/>
</dbReference>
<evidence type="ECO:0000313" key="2">
    <source>
        <dbReference type="Proteomes" id="UP000054270"/>
    </source>
</evidence>
<name>A0A0D2NVL0_HYPSF</name>
<proteinExistence type="predicted"/>